<keyword evidence="3" id="KW-1185">Reference proteome</keyword>
<name>A0A9W6R5L7_9PSEU</name>
<sequence length="271" mass="29826">MSQAKSTLVLRLAAPLQSWGERSQFNRRDTANEPTKSGVLGLLAAAQGRARQDDIDDLRDLDLGVRVDQPGTLLRDYHTVSDYRGRPLLAAAVNNKGMQKPTSPAKQTHVTKRYYLQDAVFVAAVSGPHEIIAALHDAVLRPAFPLALGRRACVPTQPILLAPHGKALIDGHSAMWQGDPLSVLRSVPWQASPEKLRQLQRQPQRPAMVDLPVTVDAHDGDDVRVDLPTSFDPKKRSFTARKVRHSWVSIPTPFDAADESDGHDPFALLGW</sequence>
<dbReference type="InterPro" id="IPR013422">
    <property type="entry name" value="CRISPR-assoc_prot_Cas5_N"/>
</dbReference>
<dbReference type="GO" id="GO:0003723">
    <property type="term" value="F:RNA binding"/>
    <property type="evidence" value="ECO:0007669"/>
    <property type="project" value="InterPro"/>
</dbReference>
<dbReference type="InterPro" id="IPR010147">
    <property type="entry name" value="CRISPR-assoc_prot_CasD"/>
</dbReference>
<dbReference type="AlphaFoldDB" id="A0A9W6R5L7"/>
<evidence type="ECO:0000256" key="1">
    <source>
        <dbReference type="ARBA" id="ARBA00023118"/>
    </source>
</evidence>
<evidence type="ECO:0000313" key="2">
    <source>
        <dbReference type="EMBL" id="GLY68775.1"/>
    </source>
</evidence>
<dbReference type="RefSeq" id="WP_285488600.1">
    <property type="nucleotide sequence ID" value="NZ_BSTI01000013.1"/>
</dbReference>
<dbReference type="GO" id="GO:0043571">
    <property type="term" value="P:maintenance of CRISPR repeat elements"/>
    <property type="evidence" value="ECO:0007669"/>
    <property type="project" value="InterPro"/>
</dbReference>
<reference evidence="2" key="1">
    <citation type="submission" date="2023-03" db="EMBL/GenBank/DDBJ databases">
        <title>Amycolatopsis taiwanensis NBRC 103393.</title>
        <authorList>
            <person name="Ichikawa N."/>
            <person name="Sato H."/>
            <person name="Tonouchi N."/>
        </authorList>
    </citation>
    <scope>NUCLEOTIDE SEQUENCE</scope>
    <source>
        <strain evidence="2">NBRC 103393</strain>
    </source>
</reference>
<accession>A0A9W6R5L7</accession>
<keyword evidence="1" id="KW-0051">Antiviral defense</keyword>
<dbReference type="NCBIfam" id="TIGR02593">
    <property type="entry name" value="CRISPR_cas5"/>
    <property type="match status" value="1"/>
</dbReference>
<proteinExistence type="predicted"/>
<dbReference type="CDD" id="cd09756">
    <property type="entry name" value="Cas5_I-E"/>
    <property type="match status" value="1"/>
</dbReference>
<evidence type="ECO:0000313" key="3">
    <source>
        <dbReference type="Proteomes" id="UP001165136"/>
    </source>
</evidence>
<dbReference type="Pfam" id="PF09704">
    <property type="entry name" value="Cas_Cas5d"/>
    <property type="match status" value="1"/>
</dbReference>
<comment type="caution">
    <text evidence="2">The sequence shown here is derived from an EMBL/GenBank/DDBJ whole genome shotgun (WGS) entry which is preliminary data.</text>
</comment>
<dbReference type="Proteomes" id="UP001165136">
    <property type="component" value="Unassembled WGS sequence"/>
</dbReference>
<organism evidence="2 3">
    <name type="scientific">Amycolatopsis taiwanensis</name>
    <dbReference type="NCBI Taxonomy" id="342230"/>
    <lineage>
        <taxon>Bacteria</taxon>
        <taxon>Bacillati</taxon>
        <taxon>Actinomycetota</taxon>
        <taxon>Actinomycetes</taxon>
        <taxon>Pseudonocardiales</taxon>
        <taxon>Pseudonocardiaceae</taxon>
        <taxon>Amycolatopsis</taxon>
    </lineage>
</organism>
<dbReference type="GO" id="GO:0051607">
    <property type="term" value="P:defense response to virus"/>
    <property type="evidence" value="ECO:0007669"/>
    <property type="project" value="UniProtKB-KW"/>
</dbReference>
<protein>
    <submittedName>
        <fullName evidence="2">Type I-E CRISPR-associated protein Cas5/CasD</fullName>
    </submittedName>
</protein>
<gene>
    <name evidence="2" type="ORF">Atai01_53940</name>
</gene>
<dbReference type="EMBL" id="BSTI01000013">
    <property type="protein sequence ID" value="GLY68775.1"/>
    <property type="molecule type" value="Genomic_DNA"/>
</dbReference>
<dbReference type="Gene3D" id="3.30.70.2660">
    <property type="match status" value="1"/>
</dbReference>
<dbReference type="NCBIfam" id="TIGR01868">
    <property type="entry name" value="casD_Cas5e"/>
    <property type="match status" value="1"/>
</dbReference>
<dbReference type="InterPro" id="IPR021124">
    <property type="entry name" value="CRISPR-assoc_prot_Cas5"/>
</dbReference>